<dbReference type="SUPFAM" id="SSF50346">
    <property type="entry name" value="PRC-barrel domain"/>
    <property type="match status" value="1"/>
</dbReference>
<proteinExistence type="predicted"/>
<name>A0A562N7Y6_9RHOB</name>
<feature type="domain" description="PRC-barrel" evidence="1">
    <location>
        <begin position="8"/>
        <end position="74"/>
    </location>
</feature>
<reference evidence="2 3" key="1">
    <citation type="journal article" date="2015" name="Stand. Genomic Sci.">
        <title>Genomic Encyclopedia of Bacterial and Archaeal Type Strains, Phase III: the genomes of soil and plant-associated and newly described type strains.</title>
        <authorList>
            <person name="Whitman W.B."/>
            <person name="Woyke T."/>
            <person name="Klenk H.P."/>
            <person name="Zhou Y."/>
            <person name="Lilburn T.G."/>
            <person name="Beck B.J."/>
            <person name="De Vos P."/>
            <person name="Vandamme P."/>
            <person name="Eisen J.A."/>
            <person name="Garrity G."/>
            <person name="Hugenholtz P."/>
            <person name="Kyrpides N.C."/>
        </authorList>
    </citation>
    <scope>NUCLEOTIDE SEQUENCE [LARGE SCALE GENOMIC DNA]</scope>
    <source>
        <strain evidence="2 3">CGMCC 1.5364</strain>
    </source>
</reference>
<dbReference type="AlphaFoldDB" id="A0A562N7Y6"/>
<evidence type="ECO:0000313" key="2">
    <source>
        <dbReference type="EMBL" id="TWI28234.1"/>
    </source>
</evidence>
<dbReference type="InterPro" id="IPR011033">
    <property type="entry name" value="PRC_barrel-like_sf"/>
</dbReference>
<evidence type="ECO:0000259" key="1">
    <source>
        <dbReference type="Pfam" id="PF05239"/>
    </source>
</evidence>
<dbReference type="InterPro" id="IPR027275">
    <property type="entry name" value="PRC-brl_dom"/>
</dbReference>
<dbReference type="Pfam" id="PF05239">
    <property type="entry name" value="PRC"/>
    <property type="match status" value="1"/>
</dbReference>
<accession>A0A562N7Y6</accession>
<protein>
    <submittedName>
        <fullName evidence="2">PRC-barrel domain protein</fullName>
    </submittedName>
</protein>
<dbReference type="PANTHER" id="PTHR36505:SF1">
    <property type="entry name" value="BLR1072 PROTEIN"/>
    <property type="match status" value="1"/>
</dbReference>
<dbReference type="EMBL" id="VLKU01000016">
    <property type="protein sequence ID" value="TWI28234.1"/>
    <property type="molecule type" value="Genomic_DNA"/>
</dbReference>
<dbReference type="Proteomes" id="UP000316225">
    <property type="component" value="Unassembled WGS sequence"/>
</dbReference>
<dbReference type="PANTHER" id="PTHR36505">
    <property type="entry name" value="BLR1072 PROTEIN"/>
    <property type="match status" value="1"/>
</dbReference>
<organism evidence="2 3">
    <name type="scientific">Paracoccus sulfuroxidans</name>
    <dbReference type="NCBI Taxonomy" id="384678"/>
    <lineage>
        <taxon>Bacteria</taxon>
        <taxon>Pseudomonadati</taxon>
        <taxon>Pseudomonadota</taxon>
        <taxon>Alphaproteobacteria</taxon>
        <taxon>Rhodobacterales</taxon>
        <taxon>Paracoccaceae</taxon>
        <taxon>Paracoccus</taxon>
    </lineage>
</organism>
<keyword evidence="3" id="KW-1185">Reference proteome</keyword>
<evidence type="ECO:0000313" key="3">
    <source>
        <dbReference type="Proteomes" id="UP000316225"/>
    </source>
</evidence>
<dbReference type="Gene3D" id="2.30.30.240">
    <property type="entry name" value="PRC-barrel domain"/>
    <property type="match status" value="1"/>
</dbReference>
<gene>
    <name evidence="2" type="ORF">IQ24_03852</name>
</gene>
<sequence length="96" mass="10374">MTELTSVTADQLKGVDIYDQTDAKIAEIADLVIGSDDKVTGIVTDVGGFLGMGEHRISLGPDQVAIYKNADNDIRAYVSMTKDELKALPKYEAPNQ</sequence>
<comment type="caution">
    <text evidence="2">The sequence shown here is derived from an EMBL/GenBank/DDBJ whole genome shotgun (WGS) entry which is preliminary data.</text>
</comment>